<evidence type="ECO:0000256" key="1">
    <source>
        <dbReference type="ARBA" id="ARBA00000971"/>
    </source>
</evidence>
<evidence type="ECO:0000259" key="6">
    <source>
        <dbReference type="PROSITE" id="PS50059"/>
    </source>
</evidence>
<accession>A0AAD8YCD0</accession>
<comment type="catalytic activity">
    <reaction evidence="1 5">
        <text>[protein]-peptidylproline (omega=180) = [protein]-peptidylproline (omega=0)</text>
        <dbReference type="Rhea" id="RHEA:16237"/>
        <dbReference type="Rhea" id="RHEA-COMP:10747"/>
        <dbReference type="Rhea" id="RHEA-COMP:10748"/>
        <dbReference type="ChEBI" id="CHEBI:83833"/>
        <dbReference type="ChEBI" id="CHEBI:83834"/>
        <dbReference type="EC" id="5.2.1.8"/>
    </reaction>
</comment>
<reference evidence="7" key="1">
    <citation type="submission" date="2023-06" db="EMBL/GenBank/DDBJ databases">
        <title>Survivors Of The Sea: Transcriptome response of Skeletonema marinoi to long-term dormancy.</title>
        <authorList>
            <person name="Pinder M.I.M."/>
            <person name="Kourtchenko O."/>
            <person name="Robertson E.K."/>
            <person name="Larsson T."/>
            <person name="Maumus F."/>
            <person name="Osuna-Cruz C.M."/>
            <person name="Vancaester E."/>
            <person name="Stenow R."/>
            <person name="Vandepoele K."/>
            <person name="Ploug H."/>
            <person name="Bruchert V."/>
            <person name="Godhe A."/>
            <person name="Topel M."/>
        </authorList>
    </citation>
    <scope>NUCLEOTIDE SEQUENCE</scope>
    <source>
        <strain evidence="7">R05AC</strain>
    </source>
</reference>
<name>A0AAD8YCD0_9STRA</name>
<evidence type="ECO:0000256" key="2">
    <source>
        <dbReference type="ARBA" id="ARBA00013194"/>
    </source>
</evidence>
<feature type="domain" description="PPIase FKBP-type" evidence="6">
    <location>
        <begin position="105"/>
        <end position="202"/>
    </location>
</feature>
<keyword evidence="8" id="KW-1185">Reference proteome</keyword>
<dbReference type="Proteomes" id="UP001224775">
    <property type="component" value="Unassembled WGS sequence"/>
</dbReference>
<gene>
    <name evidence="7" type="ORF">QTG54_006464</name>
</gene>
<dbReference type="Gene3D" id="3.10.50.40">
    <property type="match status" value="1"/>
</dbReference>
<organism evidence="7 8">
    <name type="scientific">Skeletonema marinoi</name>
    <dbReference type="NCBI Taxonomy" id="267567"/>
    <lineage>
        <taxon>Eukaryota</taxon>
        <taxon>Sar</taxon>
        <taxon>Stramenopiles</taxon>
        <taxon>Ochrophyta</taxon>
        <taxon>Bacillariophyta</taxon>
        <taxon>Coscinodiscophyceae</taxon>
        <taxon>Thalassiosirophycidae</taxon>
        <taxon>Thalassiosirales</taxon>
        <taxon>Skeletonemataceae</taxon>
        <taxon>Skeletonema</taxon>
        <taxon>Skeletonema marinoi-dohrnii complex</taxon>
    </lineage>
</organism>
<dbReference type="AlphaFoldDB" id="A0AAD8YCD0"/>
<protein>
    <recommendedName>
        <fullName evidence="2 5">peptidylprolyl isomerase</fullName>
        <ecNumber evidence="2 5">5.2.1.8</ecNumber>
    </recommendedName>
</protein>
<dbReference type="GO" id="GO:0003755">
    <property type="term" value="F:peptidyl-prolyl cis-trans isomerase activity"/>
    <property type="evidence" value="ECO:0007669"/>
    <property type="project" value="UniProtKB-KW"/>
</dbReference>
<comment type="caution">
    <text evidence="7">The sequence shown here is derived from an EMBL/GenBank/DDBJ whole genome shotgun (WGS) entry which is preliminary data.</text>
</comment>
<keyword evidence="4 5" id="KW-0413">Isomerase</keyword>
<dbReference type="SUPFAM" id="SSF54534">
    <property type="entry name" value="FKBP-like"/>
    <property type="match status" value="1"/>
</dbReference>
<dbReference type="InterPro" id="IPR046357">
    <property type="entry name" value="PPIase_dom_sf"/>
</dbReference>
<dbReference type="Pfam" id="PF00254">
    <property type="entry name" value="FKBP_C"/>
    <property type="match status" value="1"/>
</dbReference>
<sequence length="220" mass="23742">KNKRNSLLPTSSINTKDTKMKMFAVFSLMLLANVSGLSISPLESSVERRAFVSKSAGLVATGFLSLPNIASADIDTAGYEDGPRGLKYKVIKPPTDPDSPSPQRAQKVKAKYTLWLKGFPDVNPNAKKVDSSKGPFGEKPFEFIAGVGQVIKGWDLTVLDMKVGEERRIIVPSDLGYGARGAGGAIPGGSTLYFDLELVELGQMSQLGPEQLKWLEDNPL</sequence>
<feature type="non-terminal residue" evidence="7">
    <location>
        <position position="220"/>
    </location>
</feature>
<evidence type="ECO:0000256" key="3">
    <source>
        <dbReference type="ARBA" id="ARBA00023110"/>
    </source>
</evidence>
<evidence type="ECO:0000256" key="4">
    <source>
        <dbReference type="ARBA" id="ARBA00023235"/>
    </source>
</evidence>
<proteinExistence type="predicted"/>
<dbReference type="PANTHER" id="PTHR43811">
    <property type="entry name" value="FKBP-TYPE PEPTIDYL-PROLYL CIS-TRANS ISOMERASE FKPA"/>
    <property type="match status" value="1"/>
</dbReference>
<evidence type="ECO:0000256" key="5">
    <source>
        <dbReference type="PROSITE-ProRule" id="PRU00277"/>
    </source>
</evidence>
<dbReference type="InterPro" id="IPR001179">
    <property type="entry name" value="PPIase_FKBP_dom"/>
</dbReference>
<dbReference type="EC" id="5.2.1.8" evidence="2 5"/>
<dbReference type="PROSITE" id="PS50059">
    <property type="entry name" value="FKBP_PPIASE"/>
    <property type="match status" value="1"/>
</dbReference>
<evidence type="ECO:0000313" key="7">
    <source>
        <dbReference type="EMBL" id="KAK1742867.1"/>
    </source>
</evidence>
<keyword evidence="3 5" id="KW-0697">Rotamase</keyword>
<dbReference type="PANTHER" id="PTHR43811:SF19">
    <property type="entry name" value="39 KDA FK506-BINDING NUCLEAR PROTEIN"/>
    <property type="match status" value="1"/>
</dbReference>
<dbReference type="EMBL" id="JATAAI010000010">
    <property type="protein sequence ID" value="KAK1742867.1"/>
    <property type="molecule type" value="Genomic_DNA"/>
</dbReference>
<evidence type="ECO:0000313" key="8">
    <source>
        <dbReference type="Proteomes" id="UP001224775"/>
    </source>
</evidence>